<feature type="compositionally biased region" description="Basic residues" evidence="3">
    <location>
        <begin position="1054"/>
        <end position="1063"/>
    </location>
</feature>
<dbReference type="Proteomes" id="UP001142489">
    <property type="component" value="Unassembled WGS sequence"/>
</dbReference>
<accession>A0A9Q0XWA8</accession>
<reference evidence="4" key="1">
    <citation type="journal article" date="2023" name="DNA Res.">
        <title>Chromosome-level genome assembly of Phrynocephalus forsythii using third-generation DNA sequencing and Hi-C analysis.</title>
        <authorList>
            <person name="Qi Y."/>
            <person name="Zhao W."/>
            <person name="Zhao Y."/>
            <person name="Niu C."/>
            <person name="Cao S."/>
            <person name="Zhang Y."/>
        </authorList>
    </citation>
    <scope>NUCLEOTIDE SEQUENCE</scope>
    <source>
        <tissue evidence="4">Muscle</tissue>
    </source>
</reference>
<dbReference type="InterPro" id="IPR019347">
    <property type="entry name" value="Axonemal_dynein_light_chain"/>
</dbReference>
<name>A0A9Q0XWA8_9SAUR</name>
<comment type="caution">
    <text evidence="4">The sequence shown here is derived from an EMBL/GenBank/DDBJ whole genome shotgun (WGS) entry which is preliminary data.</text>
</comment>
<keyword evidence="1 2" id="KW-0175">Coiled coil</keyword>
<dbReference type="Pfam" id="PF10211">
    <property type="entry name" value="Ax_dynein_light"/>
    <property type="match status" value="1"/>
</dbReference>
<proteinExistence type="predicted"/>
<dbReference type="PANTHER" id="PTHR23052">
    <property type="entry name" value="AXONEMAL DYNEIN LIGHT CHAIN DOMAIN-CONTAINING PROTEIN 1"/>
    <property type="match status" value="1"/>
</dbReference>
<feature type="region of interest" description="Disordered" evidence="3">
    <location>
        <begin position="1"/>
        <end position="47"/>
    </location>
</feature>
<feature type="compositionally biased region" description="Basic and acidic residues" evidence="3">
    <location>
        <begin position="31"/>
        <end position="47"/>
    </location>
</feature>
<feature type="compositionally biased region" description="Acidic residues" evidence="3">
    <location>
        <begin position="1015"/>
        <end position="1029"/>
    </location>
</feature>
<gene>
    <name evidence="4" type="ORF">JRQ81_014209</name>
</gene>
<dbReference type="AlphaFoldDB" id="A0A9Q0XWA8"/>
<keyword evidence="5" id="KW-1185">Reference proteome</keyword>
<dbReference type="OrthoDB" id="1927454at2759"/>
<evidence type="ECO:0008006" key="6">
    <source>
        <dbReference type="Google" id="ProtNLM"/>
    </source>
</evidence>
<feature type="coiled-coil region" evidence="2">
    <location>
        <begin position="355"/>
        <end position="410"/>
    </location>
</feature>
<dbReference type="InterPro" id="IPR052845">
    <property type="entry name" value="Axonemal_dynein_LC_domain"/>
</dbReference>
<protein>
    <recommendedName>
        <fullName evidence="6">Axonemal dynein light chain domain-containing protein 1</fullName>
    </recommendedName>
</protein>
<evidence type="ECO:0000256" key="3">
    <source>
        <dbReference type="SAM" id="MobiDB-lite"/>
    </source>
</evidence>
<evidence type="ECO:0000313" key="5">
    <source>
        <dbReference type="Proteomes" id="UP001142489"/>
    </source>
</evidence>
<dbReference type="PANTHER" id="PTHR23052:SF1">
    <property type="entry name" value="AXONEMAL DYNEIN LIGHT CHAIN DOMAIN-CONTAINING PROTEIN 1"/>
    <property type="match status" value="1"/>
</dbReference>
<feature type="region of interest" description="Disordered" evidence="3">
    <location>
        <begin position="1012"/>
        <end position="1063"/>
    </location>
</feature>
<evidence type="ECO:0000313" key="4">
    <source>
        <dbReference type="EMBL" id="KAJ7332029.1"/>
    </source>
</evidence>
<dbReference type="GO" id="GO:0005737">
    <property type="term" value="C:cytoplasm"/>
    <property type="evidence" value="ECO:0007669"/>
    <property type="project" value="UniProtKB-ARBA"/>
</dbReference>
<evidence type="ECO:0000256" key="2">
    <source>
        <dbReference type="SAM" id="Coils"/>
    </source>
</evidence>
<evidence type="ECO:0000256" key="1">
    <source>
        <dbReference type="ARBA" id="ARBA00023054"/>
    </source>
</evidence>
<organism evidence="4 5">
    <name type="scientific">Phrynocephalus forsythii</name>
    <dbReference type="NCBI Taxonomy" id="171643"/>
    <lineage>
        <taxon>Eukaryota</taxon>
        <taxon>Metazoa</taxon>
        <taxon>Chordata</taxon>
        <taxon>Craniata</taxon>
        <taxon>Vertebrata</taxon>
        <taxon>Euteleostomi</taxon>
        <taxon>Lepidosauria</taxon>
        <taxon>Squamata</taxon>
        <taxon>Bifurcata</taxon>
        <taxon>Unidentata</taxon>
        <taxon>Episquamata</taxon>
        <taxon>Toxicofera</taxon>
        <taxon>Iguania</taxon>
        <taxon>Acrodonta</taxon>
        <taxon>Agamidae</taxon>
        <taxon>Agaminae</taxon>
        <taxon>Phrynocephalus</taxon>
    </lineage>
</organism>
<feature type="compositionally biased region" description="Polar residues" evidence="3">
    <location>
        <begin position="157"/>
        <end position="166"/>
    </location>
</feature>
<sequence length="1063" mass="121908">MFANKDQVPVLPSTSKQDNKNSKDNCSLVPVKKDNKELPELKGKPSMADHLKPLSSSLQRDFIPEEVFVALTSAANPVPYPPFLKTPRKTRSIKDFQGCIRTADGVWQHPVRRNKFQYLIQHPVCLTGAGRDVSFLYDVVAEKEGRNPPPTPEPNKASRNFQQESSGARPPLSVADSLIPEEFHIVKNRGVLGLEYYDDKYTTLLEDEENRLRVFPSMKPSGRLEVLQLMKVMDTMLEKVGADNEETGVTGLSQMHNVLEILQVEQNIYNIVFHEIIRQVSVDCAERGELLSKIRQRYIELLERIPRQMRNLYKEMMAQRVMDKHITDELFNFKEAIGQLTRELNTVREHDRKAILQAEKAYEELARAVQESELNATLLDEYRQLYEMQRARLEAQIHQLTKEKELWSTATYDLAQKVIEKNKLILAGRMYGSEKAWLKVMRHFIMLMESQDANDLSTLQQLTQEFRELLQQIGTEMEQVEEISRERARSIQNGLAGWLNYFQNHVLGKGNYTFAKGAPLLDQVLEDLKVWEKMLNEELAQYGGNMLLVRQEPLKTVADRQKQWVDLGISVLGRHKDLHGKMPPWLKMLEEINRSSNNLCEQYRIRINGENGSARILTSLVHGLEDWTFKLLALKQKSGAHAADWIKFFQNVSEWLAQIDDLLKFIGTSETPEERRRRTFKFVPVASEDLFKKIQQWILTTTSGSEQDIVQLSEELTDFHNVLSKWMVNLLIHMVPEYISHNAVPLSDMEAVRQAEKKMLNIFNLETEATGLAAKLSKFSCYIVSCCKEMVAAITRKKMATFEPDADHELKQLEKIKTECLDWIETCTLLLSGMKTTPTSLISQEELVSLFGLEVLQLQKQLPPHPEHDLQSSIVIQTEITPEEEKQDRETISMKAVQRKEMVESEEIPPLLSTSTQEQEEGTAITCPVRYIGDDSNVHAKPLKTEEVSVSGRELYASQWTTKYSKTEFQMLASLEILEERLIEAEKRAQQAEEKSEVLHEELEEALTKIHNLEGEAEPVVEASEEVEPQCEPAISSKKKPPPQPASTKTSTMRSKKSSKPKR</sequence>
<feature type="region of interest" description="Disordered" evidence="3">
    <location>
        <begin position="144"/>
        <end position="173"/>
    </location>
</feature>
<dbReference type="EMBL" id="JAPFRF010000005">
    <property type="protein sequence ID" value="KAJ7332029.1"/>
    <property type="molecule type" value="Genomic_DNA"/>
</dbReference>